<organism evidence="2 3">
    <name type="scientific">Myroides odoratus</name>
    <name type="common">Flavobacterium odoratum</name>
    <dbReference type="NCBI Taxonomy" id="256"/>
    <lineage>
        <taxon>Bacteria</taxon>
        <taxon>Pseudomonadati</taxon>
        <taxon>Bacteroidota</taxon>
        <taxon>Flavobacteriia</taxon>
        <taxon>Flavobacteriales</taxon>
        <taxon>Flavobacteriaceae</taxon>
        <taxon>Myroides</taxon>
    </lineage>
</organism>
<evidence type="ECO:0008006" key="4">
    <source>
        <dbReference type="Google" id="ProtNLM"/>
    </source>
</evidence>
<reference evidence="2 3" key="1">
    <citation type="submission" date="2018-06" db="EMBL/GenBank/DDBJ databases">
        <authorList>
            <consortium name="Pathogen Informatics"/>
            <person name="Doyle S."/>
        </authorList>
    </citation>
    <scope>NUCLEOTIDE SEQUENCE [LARGE SCALE GENOMIC DNA]</scope>
    <source>
        <strain evidence="2 3">NCTC11179</strain>
    </source>
</reference>
<evidence type="ECO:0000256" key="1">
    <source>
        <dbReference type="SAM" id="SignalP"/>
    </source>
</evidence>
<protein>
    <recommendedName>
        <fullName evidence="4">DUF4251 domain-containing protein</fullName>
    </recommendedName>
</protein>
<dbReference type="Proteomes" id="UP000255024">
    <property type="component" value="Unassembled WGS sequence"/>
</dbReference>
<keyword evidence="1" id="KW-0732">Signal</keyword>
<proteinExistence type="predicted"/>
<dbReference type="EMBL" id="UGQL01000002">
    <property type="protein sequence ID" value="STZ69939.1"/>
    <property type="molecule type" value="Genomic_DNA"/>
</dbReference>
<name>A0A378U3T0_MYROD</name>
<dbReference type="RefSeq" id="WP_115092542.1">
    <property type="nucleotide sequence ID" value="NZ_CP068107.1"/>
</dbReference>
<evidence type="ECO:0000313" key="2">
    <source>
        <dbReference type="EMBL" id="STZ69939.1"/>
    </source>
</evidence>
<evidence type="ECO:0000313" key="3">
    <source>
        <dbReference type="Proteomes" id="UP000255024"/>
    </source>
</evidence>
<feature type="signal peptide" evidence="1">
    <location>
        <begin position="1"/>
        <end position="22"/>
    </location>
</feature>
<feature type="chain" id="PRO_5016920408" description="DUF4251 domain-containing protein" evidence="1">
    <location>
        <begin position="23"/>
        <end position="185"/>
    </location>
</feature>
<sequence length="185" mass="20804">MKKNLFSALAVAFMLVIALASGGDKSDKADTTTDQIMEDGTTVKSKWKYSEEVDKMEGTTTYFAELTSTNKINFQFPYKGGSRLAINLRNKGAGNEVFLYLDKGQIMPSLRGEKTMKFKFDDESTVNYAYTTASGAANNYVFIDKKNEVIKKLLKAKKVMIEIEAYNEGLVVFEYDTEGLVWDKK</sequence>
<dbReference type="AlphaFoldDB" id="A0A378U3T0"/>
<keyword evidence="3" id="KW-1185">Reference proteome</keyword>
<gene>
    <name evidence="2" type="ORF">NCTC11179_03464</name>
</gene>
<accession>A0A378U3T0</accession>